<keyword evidence="5" id="KW-0234">DNA repair</keyword>
<dbReference type="GO" id="GO:0000785">
    <property type="term" value="C:chromatin"/>
    <property type="evidence" value="ECO:0007669"/>
    <property type="project" value="TreeGrafter"/>
</dbReference>
<dbReference type="Gene3D" id="1.25.10.10">
    <property type="entry name" value="Leucine-rich Repeat Variant"/>
    <property type="match status" value="1"/>
</dbReference>
<evidence type="ECO:0000313" key="10">
    <source>
        <dbReference type="Proteomes" id="UP000195402"/>
    </source>
</evidence>
<dbReference type="GO" id="GO:0051301">
    <property type="term" value="P:cell division"/>
    <property type="evidence" value="ECO:0007669"/>
    <property type="project" value="UniProtKB-KW"/>
</dbReference>
<feature type="region of interest" description="Disordered" evidence="8">
    <location>
        <begin position="1144"/>
        <end position="1222"/>
    </location>
</feature>
<dbReference type="Pfam" id="PF20168">
    <property type="entry name" value="PDS5"/>
    <property type="match status" value="1"/>
</dbReference>
<dbReference type="STRING" id="56857.A0A200Q066"/>
<dbReference type="OrthoDB" id="200660at2759"/>
<evidence type="ECO:0000256" key="5">
    <source>
        <dbReference type="ARBA" id="ARBA00023204"/>
    </source>
</evidence>
<dbReference type="PANTHER" id="PTHR12663:SF50">
    <property type="entry name" value="SISTER CHROMATID COHESION PROTEIN PDS5 HOMOLOG B"/>
    <property type="match status" value="1"/>
</dbReference>
<keyword evidence="7" id="KW-0131">Cell cycle</keyword>
<proteinExistence type="predicted"/>
<evidence type="ECO:0000256" key="8">
    <source>
        <dbReference type="SAM" id="MobiDB-lite"/>
    </source>
</evidence>
<comment type="caution">
    <text evidence="9">The sequence shown here is derived from an EMBL/GenBank/DDBJ whole genome shotgun (WGS) entry which is preliminary data.</text>
</comment>
<dbReference type="InterPro" id="IPR039776">
    <property type="entry name" value="Pds5"/>
</dbReference>
<evidence type="ECO:0000256" key="1">
    <source>
        <dbReference type="ARBA" id="ARBA00004123"/>
    </source>
</evidence>
<dbReference type="FunCoup" id="A0A200Q066">
    <property type="interactions" value="3103"/>
</dbReference>
<sequence>MFGVPFVASGFVLSYHEKAEDAFPALRQSSSLKSAIEPLSDSLVRHNLLLHRDKDVRVLVASCFCQIIRVLAPDPPYSDEVLRGIFKLIVSMFAELADTTSPYFTRRVKILETVARLKCCLLMLDIGCDDLVVEMFTVFFSVVREHHQQSLFQAMLSIMNLIIDEKVSQPLLDVILRNLLNAKKAAPSASSRLAVSIIQQSAEKLEPLVHGFLTSCILDRDAVGSELKEFYHDIIFEVFQCAPQMLLAVIPNLTQELLTDQVDVRIKAVNLLGKLFALPGQQVAHEYRQLFVEFLKRFSDKSAEVRVSALQCATACYMSNPSGPESLEVLASIEGRLLDFDDKVRTQAVIALCDLAKSNLKSIPPELISRVTDRLRDKKVSVRKNAMQKLLELYRAYCTKCSEGLITLTDHFEQIPCRILMLCYDKDCKEFRPHNMELVLAEDLFPANLSVEERTRHWISLYSFFTLAHIKALNSILSQKWRLQTEMQVYLAFRKKEKETSVEEVQKRSRSSFVKMSASFADPSRAEECFQKLNQMKDNSIFKDLLQLLDAGTNSITSYNIRDSFLKRIGNKHPLYDFLRTLSAKCSFNIFGSEHVLCILSDLSRKHVGSKNMNASSINLLMTVTNVFPSLLRGSEEQLKVLLLEEDNPFYEKLLQILSKAGPHISIKLSDIYPSLERVCLEGTRAQSKYAVSSIVALNGTSDQLVFFDLYKKLVDSLHSRENVPTVLQSLGCIAQYSVSTFESREEEITSFIQSIFHETDLLNDLDSFDEDSGCSSSCKLKIYGLKTLVKSFLPHQGTLVRHKIKELLDILFKILPEGKISDDIISSVCDKAHIRLAAAKAVLWLARRWDLHISPQIFHLGILKARDPSSLVRRLFLHKIHKLLKERAIPSRYACAFALGASDCFKDVQADSLKYLAEFIKEYGKDARIRQSSEMQDIGGTMTSYPEYILVFLIHVLAHDLGFPSENCQDEEIFARFCSPLVVILQALVNASVVDSSKNAVDDTSSYMLSIFRAIRKAEDAVDARMTPKLHILAEIGILILKALSSNRMSSSHTPGLILLPSSFYKDSLDAKSDEESPNFLTRSLFHEKFIKRVLSVFESDIVMPPSPPAKRGRKLQDDSVQVVGVKRNMNFPLHKQADLLRSWPKEEETKKSSEQGVESHETVRQQVSATDKNKGLVSRTASRSLGRRYESSAAYEHKKGAPESTDRNLGKDQLSSSCGSVITRPSLSESQVSFLDIRLTDCTPSEEIDGKKIKSSSVAEPCKVSNINPKNNFSSQEVGDKCDMLIGKRIKVWSPVDKSFCSGTVDEFNSQNSSHKITYDNGEVEVLRLANENWEIISSASSPKQEGNKFDSKFRKCQDLCGQSESSYCDTAVNSLSRIKVIDAVGDKANQQHTNISNKRKGDVDSGKIPLVAGASKGKKKEQKLVSVASEVIDVKEDTIARRTRSRKA</sequence>
<evidence type="ECO:0000313" key="9">
    <source>
        <dbReference type="EMBL" id="OVA03847.1"/>
    </source>
</evidence>
<protein>
    <submittedName>
        <fullName evidence="9">Uncharacterized protein</fullName>
    </submittedName>
</protein>
<keyword evidence="10" id="KW-1185">Reference proteome</keyword>
<name>A0A200Q066_MACCD</name>
<evidence type="ECO:0000256" key="4">
    <source>
        <dbReference type="ARBA" id="ARBA00022776"/>
    </source>
</evidence>
<dbReference type="SUPFAM" id="SSF48371">
    <property type="entry name" value="ARM repeat"/>
    <property type="match status" value="1"/>
</dbReference>
<dbReference type="CDD" id="cd20404">
    <property type="entry name" value="Tudor_Agenet_AtEML-like"/>
    <property type="match status" value="1"/>
</dbReference>
<dbReference type="PANTHER" id="PTHR12663">
    <property type="entry name" value="ANDROGEN INDUCED INHIBITOR OF PROLIFERATION AS3 / PDS5-RELATED"/>
    <property type="match status" value="1"/>
</dbReference>
<evidence type="ECO:0000256" key="7">
    <source>
        <dbReference type="ARBA" id="ARBA00023306"/>
    </source>
</evidence>
<dbReference type="GO" id="GO:0005634">
    <property type="term" value="C:nucleus"/>
    <property type="evidence" value="ECO:0007669"/>
    <property type="project" value="UniProtKB-SubCell"/>
</dbReference>
<dbReference type="OMA" id="YPPAYNM"/>
<dbReference type="InterPro" id="IPR011989">
    <property type="entry name" value="ARM-like"/>
</dbReference>
<dbReference type="CDD" id="cd19953">
    <property type="entry name" value="PDS5"/>
    <property type="match status" value="1"/>
</dbReference>
<keyword evidence="2" id="KW-0132">Cell division</keyword>
<evidence type="ECO:0000256" key="6">
    <source>
        <dbReference type="ARBA" id="ARBA00023242"/>
    </source>
</evidence>
<feature type="region of interest" description="Disordered" evidence="8">
    <location>
        <begin position="1391"/>
        <end position="1412"/>
    </location>
</feature>
<feature type="compositionally biased region" description="Basic and acidic residues" evidence="8">
    <location>
        <begin position="1144"/>
        <end position="1165"/>
    </location>
</feature>
<evidence type="ECO:0000256" key="3">
    <source>
        <dbReference type="ARBA" id="ARBA00022763"/>
    </source>
</evidence>
<keyword evidence="4" id="KW-0498">Mitosis</keyword>
<evidence type="ECO:0000256" key="2">
    <source>
        <dbReference type="ARBA" id="ARBA00022618"/>
    </source>
</evidence>
<gene>
    <name evidence="9" type="ORF">BVC80_8065g3</name>
</gene>
<comment type="subcellular location">
    <subcellularLocation>
        <location evidence="1">Nucleus</location>
    </subcellularLocation>
</comment>
<keyword evidence="3" id="KW-0227">DNA damage</keyword>
<keyword evidence="6" id="KW-0539">Nucleus</keyword>
<dbReference type="InterPro" id="IPR016024">
    <property type="entry name" value="ARM-type_fold"/>
</dbReference>
<dbReference type="InParanoid" id="A0A200Q066"/>
<reference evidence="9 10" key="1">
    <citation type="journal article" date="2017" name="Mol. Plant">
        <title>The Genome of Medicinal Plant Macleaya cordata Provides New Insights into Benzylisoquinoline Alkaloids Metabolism.</title>
        <authorList>
            <person name="Liu X."/>
            <person name="Liu Y."/>
            <person name="Huang P."/>
            <person name="Ma Y."/>
            <person name="Qing Z."/>
            <person name="Tang Q."/>
            <person name="Cao H."/>
            <person name="Cheng P."/>
            <person name="Zheng Y."/>
            <person name="Yuan Z."/>
            <person name="Zhou Y."/>
            <person name="Liu J."/>
            <person name="Tang Z."/>
            <person name="Zhuo Y."/>
            <person name="Zhang Y."/>
            <person name="Yu L."/>
            <person name="Huang J."/>
            <person name="Yang P."/>
            <person name="Peng Q."/>
            <person name="Zhang J."/>
            <person name="Jiang W."/>
            <person name="Zhang Z."/>
            <person name="Lin K."/>
            <person name="Ro D.K."/>
            <person name="Chen X."/>
            <person name="Xiong X."/>
            <person name="Shang Y."/>
            <person name="Huang S."/>
            <person name="Zeng J."/>
        </authorList>
    </citation>
    <scope>NUCLEOTIDE SEQUENCE [LARGE SCALE GENOMIC DNA]</scope>
    <source>
        <strain evidence="10">cv. BLH2017</strain>
        <tissue evidence="9">Root</tissue>
    </source>
</reference>
<dbReference type="Proteomes" id="UP000195402">
    <property type="component" value="Unassembled WGS sequence"/>
</dbReference>
<dbReference type="GO" id="GO:0035825">
    <property type="term" value="P:homologous recombination"/>
    <property type="evidence" value="ECO:0007669"/>
    <property type="project" value="UniProtKB-ARBA"/>
</dbReference>
<dbReference type="EMBL" id="MVGT01003477">
    <property type="protein sequence ID" value="OVA03847.1"/>
    <property type="molecule type" value="Genomic_DNA"/>
</dbReference>
<feature type="compositionally biased region" description="Basic and acidic residues" evidence="8">
    <location>
        <begin position="1189"/>
        <end position="1212"/>
    </location>
</feature>
<dbReference type="GO" id="GO:0006281">
    <property type="term" value="P:DNA repair"/>
    <property type="evidence" value="ECO:0007669"/>
    <property type="project" value="UniProtKB-KW"/>
</dbReference>
<accession>A0A200Q066</accession>
<dbReference type="GO" id="GO:0007064">
    <property type="term" value="P:mitotic sister chromatid cohesion"/>
    <property type="evidence" value="ECO:0007669"/>
    <property type="project" value="InterPro"/>
</dbReference>
<organism evidence="9 10">
    <name type="scientific">Macleaya cordata</name>
    <name type="common">Five-seeded plume-poppy</name>
    <name type="synonym">Bocconia cordata</name>
    <dbReference type="NCBI Taxonomy" id="56857"/>
    <lineage>
        <taxon>Eukaryota</taxon>
        <taxon>Viridiplantae</taxon>
        <taxon>Streptophyta</taxon>
        <taxon>Embryophyta</taxon>
        <taxon>Tracheophyta</taxon>
        <taxon>Spermatophyta</taxon>
        <taxon>Magnoliopsida</taxon>
        <taxon>Ranunculales</taxon>
        <taxon>Papaveraceae</taxon>
        <taxon>Papaveroideae</taxon>
        <taxon>Macleaya</taxon>
    </lineage>
</organism>